<comment type="caution">
    <text evidence="1">The sequence shown here is derived from an EMBL/GenBank/DDBJ whole genome shotgun (WGS) entry which is preliminary data.</text>
</comment>
<evidence type="ECO:0000313" key="1">
    <source>
        <dbReference type="EMBL" id="CCI87525.1"/>
    </source>
</evidence>
<evidence type="ECO:0000313" key="2">
    <source>
        <dbReference type="Proteomes" id="UP000009326"/>
    </source>
</evidence>
<organism evidence="1 2">
    <name type="scientific">Lactobacillus gigeriorum DSM 23908 = CRBIP 24.85</name>
    <dbReference type="NCBI Taxonomy" id="1423751"/>
    <lineage>
        <taxon>Bacteria</taxon>
        <taxon>Bacillati</taxon>
        <taxon>Bacillota</taxon>
        <taxon>Bacilli</taxon>
        <taxon>Lactobacillales</taxon>
        <taxon>Lactobacillaceae</taxon>
        <taxon>Lactobacillus</taxon>
    </lineage>
</organism>
<dbReference type="Proteomes" id="UP000009326">
    <property type="component" value="Unassembled WGS sequence"/>
</dbReference>
<sequence>MKKTNNNFNPVAQLQQYIAMRFLIPYWEAKTTGIV</sequence>
<accession>I7K1L9</accession>
<dbReference type="AlphaFoldDB" id="I7K1L9"/>
<name>I7K1L9_9LACO</name>
<protein>
    <submittedName>
        <fullName evidence="1">Uncharacterized protein</fullName>
    </submittedName>
</protein>
<dbReference type="EMBL" id="CAKC01000073">
    <property type="protein sequence ID" value="CCI87525.1"/>
    <property type="molecule type" value="Genomic_DNA"/>
</dbReference>
<reference evidence="1 2" key="1">
    <citation type="submission" date="2012-06" db="EMBL/GenBank/DDBJ databases">
        <title>Draft genome sequence of Lactobacillus gigeriorum CRBIP 24.85T, isolated from chicken crop.</title>
        <authorList>
            <person name="Cousin S."/>
            <person name="Ma L."/>
            <person name="Creno S."/>
            <person name="Clermont D."/>
            <person name="Loux V."/>
            <person name="Bizet C."/>
            <person name="Bouchier C."/>
        </authorList>
    </citation>
    <scope>NUCLEOTIDE SEQUENCE [LARGE SCALE GENOMIC DNA]</scope>
    <source>
        <strain evidence="2">CRBIP 24.85T</strain>
    </source>
</reference>
<proteinExistence type="predicted"/>
<gene>
    <name evidence="1" type="ORF">BN52_05260</name>
</gene>